<keyword evidence="1" id="KW-0472">Membrane</keyword>
<dbReference type="GO" id="GO:0004129">
    <property type="term" value="F:cytochrome-c oxidase activity"/>
    <property type="evidence" value="ECO:0007669"/>
    <property type="project" value="InterPro"/>
</dbReference>
<feature type="transmembrane region" description="Helical" evidence="1">
    <location>
        <begin position="89"/>
        <end position="105"/>
    </location>
</feature>
<dbReference type="PRINTS" id="PR01165">
    <property type="entry name" value="CYCOXIDASEI"/>
</dbReference>
<accession>A0A1F5X3V3</accession>
<name>A0A1F5X3V3_9BACT</name>
<proteinExistence type="predicted"/>
<sequence length="212" mass="23921">MAGLCLVSSAYLYGRKENHPAAKNYFNWFFLYTFFNLSLVLPLIVFDELNIYTGYFYAIALFFLGLAAWQAFKTALNFIGGFPKKYASIIYLIGVMAVTALHFIYPEIPMGSADGKWVFWYPRSWISLLYVAFMFVAGWTFFASFLRGMRGISPVLKLRALLFSSGAFLLPLAAYYYFGAAKISDIYLAFIFAIGGLFLFAAGNMIGLFKKG</sequence>
<reference evidence="2 3" key="1">
    <citation type="journal article" date="2016" name="Nat. Commun.">
        <title>Thousands of microbial genomes shed light on interconnected biogeochemical processes in an aquifer system.</title>
        <authorList>
            <person name="Anantharaman K."/>
            <person name="Brown C.T."/>
            <person name="Hug L.A."/>
            <person name="Sharon I."/>
            <person name="Castelle C.J."/>
            <person name="Probst A.J."/>
            <person name="Thomas B.C."/>
            <person name="Singh A."/>
            <person name="Wilkins M.J."/>
            <person name="Karaoz U."/>
            <person name="Brodie E.L."/>
            <person name="Williams K.H."/>
            <person name="Hubbard S.S."/>
            <person name="Banfield J.F."/>
        </authorList>
    </citation>
    <scope>NUCLEOTIDE SEQUENCE [LARGE SCALE GENOMIC DNA]</scope>
</reference>
<evidence type="ECO:0000313" key="2">
    <source>
        <dbReference type="EMBL" id="OGF82568.1"/>
    </source>
</evidence>
<keyword evidence="1" id="KW-1133">Transmembrane helix</keyword>
<dbReference type="GO" id="GO:0016020">
    <property type="term" value="C:membrane"/>
    <property type="evidence" value="ECO:0007669"/>
    <property type="project" value="InterPro"/>
</dbReference>
<dbReference type="EMBL" id="MFIE01000017">
    <property type="protein sequence ID" value="OGF82568.1"/>
    <property type="molecule type" value="Genomic_DNA"/>
</dbReference>
<dbReference type="AlphaFoldDB" id="A0A1F5X3V3"/>
<comment type="caution">
    <text evidence="2">The sequence shown here is derived from an EMBL/GenBank/DDBJ whole genome shotgun (WGS) entry which is preliminary data.</text>
</comment>
<dbReference type="GO" id="GO:0009060">
    <property type="term" value="P:aerobic respiration"/>
    <property type="evidence" value="ECO:0007669"/>
    <property type="project" value="InterPro"/>
</dbReference>
<evidence type="ECO:0000313" key="3">
    <source>
        <dbReference type="Proteomes" id="UP000178684"/>
    </source>
</evidence>
<feature type="transmembrane region" description="Helical" evidence="1">
    <location>
        <begin position="125"/>
        <end position="146"/>
    </location>
</feature>
<feature type="transmembrane region" description="Helical" evidence="1">
    <location>
        <begin position="51"/>
        <end position="69"/>
    </location>
</feature>
<feature type="transmembrane region" description="Helical" evidence="1">
    <location>
        <begin position="158"/>
        <end position="180"/>
    </location>
</feature>
<dbReference type="Proteomes" id="UP000178684">
    <property type="component" value="Unassembled WGS sequence"/>
</dbReference>
<dbReference type="InterPro" id="IPR000883">
    <property type="entry name" value="Cyt_C_Oxase_1"/>
</dbReference>
<gene>
    <name evidence="2" type="ORF">A3B18_01215</name>
</gene>
<feature type="transmembrane region" description="Helical" evidence="1">
    <location>
        <begin position="25"/>
        <end position="45"/>
    </location>
</feature>
<keyword evidence="1" id="KW-0812">Transmembrane</keyword>
<evidence type="ECO:0000256" key="1">
    <source>
        <dbReference type="SAM" id="Phobius"/>
    </source>
</evidence>
<evidence type="ECO:0008006" key="4">
    <source>
        <dbReference type="Google" id="ProtNLM"/>
    </source>
</evidence>
<feature type="transmembrane region" description="Helical" evidence="1">
    <location>
        <begin position="186"/>
        <end position="209"/>
    </location>
</feature>
<dbReference type="GO" id="GO:0020037">
    <property type="term" value="F:heme binding"/>
    <property type="evidence" value="ECO:0007669"/>
    <property type="project" value="InterPro"/>
</dbReference>
<protein>
    <recommendedName>
        <fullName evidence="4">Histidine kinase N-terminal 7TM region domain-containing protein</fullName>
    </recommendedName>
</protein>
<organism evidence="2 3">
    <name type="scientific">Candidatus Giovannonibacteria bacterium RIFCSPLOWO2_01_FULL_46_13</name>
    <dbReference type="NCBI Taxonomy" id="1798352"/>
    <lineage>
        <taxon>Bacteria</taxon>
        <taxon>Candidatus Giovannoniibacteriota</taxon>
    </lineage>
</organism>